<gene>
    <name evidence="2" type="ORF">CA984_03715</name>
</gene>
<dbReference type="RefSeq" id="WP_133061533.1">
    <property type="nucleotide sequence ID" value="NZ_NGFP01000009.1"/>
</dbReference>
<evidence type="ECO:0000313" key="3">
    <source>
        <dbReference type="Proteomes" id="UP000194761"/>
    </source>
</evidence>
<reference evidence="2 3" key="1">
    <citation type="submission" date="2017-05" db="EMBL/GenBank/DDBJ databases">
        <title>Biotechnological potential of actinobacteria isolated from South African environments.</title>
        <authorList>
            <person name="Le Roes-Hill M."/>
            <person name="Prins A."/>
            <person name="Durrell K.A."/>
        </authorList>
    </citation>
    <scope>NUCLEOTIDE SEQUENCE [LARGE SCALE GENOMIC DNA]</scope>
    <source>
        <strain evidence="2">M26</strain>
    </source>
</reference>
<comment type="caution">
    <text evidence="2">The sequence shown here is derived from an EMBL/GenBank/DDBJ whole genome shotgun (WGS) entry which is preliminary data.</text>
</comment>
<keyword evidence="3" id="KW-1185">Reference proteome</keyword>
<name>A0A243RVW1_9ACTN</name>
<dbReference type="AlphaFoldDB" id="A0A243RVW1"/>
<accession>A0A243RVW1</accession>
<evidence type="ECO:0000256" key="1">
    <source>
        <dbReference type="SAM" id="MobiDB-lite"/>
    </source>
</evidence>
<organism evidence="2 3">
    <name type="scientific">Streptosporangium minutum</name>
    <dbReference type="NCBI Taxonomy" id="569862"/>
    <lineage>
        <taxon>Bacteria</taxon>
        <taxon>Bacillati</taxon>
        <taxon>Actinomycetota</taxon>
        <taxon>Actinomycetes</taxon>
        <taxon>Streptosporangiales</taxon>
        <taxon>Streptosporangiaceae</taxon>
        <taxon>Streptosporangium</taxon>
    </lineage>
</organism>
<protein>
    <submittedName>
        <fullName evidence="2">Uncharacterized protein</fullName>
    </submittedName>
</protein>
<evidence type="ECO:0000313" key="2">
    <source>
        <dbReference type="EMBL" id="OUC99326.1"/>
    </source>
</evidence>
<dbReference type="EMBL" id="NGFP01000009">
    <property type="protein sequence ID" value="OUC99326.1"/>
    <property type="molecule type" value="Genomic_DNA"/>
</dbReference>
<dbReference type="Proteomes" id="UP000194761">
    <property type="component" value="Unassembled WGS sequence"/>
</dbReference>
<proteinExistence type="predicted"/>
<sequence length="103" mass="10977">MAEAYGRWADDPRPAEVNAPAGYSSAPQGPVRRAELHQGGVLLGHVWTDDRQAAGFLPAEQAGPAGVRAAGAVWTILQACYEAGMEAEDLIDPDLFEGFELRV</sequence>
<feature type="region of interest" description="Disordered" evidence="1">
    <location>
        <begin position="1"/>
        <end position="30"/>
    </location>
</feature>